<gene>
    <name evidence="1" type="ORF">GCM10022197_28820</name>
</gene>
<evidence type="ECO:0000313" key="2">
    <source>
        <dbReference type="Proteomes" id="UP001500767"/>
    </source>
</evidence>
<keyword evidence="2" id="KW-1185">Reference proteome</keyword>
<protein>
    <submittedName>
        <fullName evidence="1">TIGR03089 family protein</fullName>
    </submittedName>
</protein>
<dbReference type="NCBIfam" id="TIGR03089">
    <property type="entry name" value="TIGR03089 family protein"/>
    <property type="match status" value="1"/>
</dbReference>
<dbReference type="RefSeq" id="WP_204913329.1">
    <property type="nucleotide sequence ID" value="NZ_BAAAYR010000004.1"/>
</dbReference>
<name>A0ABP6XSA3_9ACTN</name>
<organism evidence="1 2">
    <name type="scientific">Microlunatus spumicola</name>
    <dbReference type="NCBI Taxonomy" id="81499"/>
    <lineage>
        <taxon>Bacteria</taxon>
        <taxon>Bacillati</taxon>
        <taxon>Actinomycetota</taxon>
        <taxon>Actinomycetes</taxon>
        <taxon>Propionibacteriales</taxon>
        <taxon>Propionibacteriaceae</taxon>
        <taxon>Microlunatus</taxon>
    </lineage>
</organism>
<dbReference type="InterPro" id="IPR017523">
    <property type="entry name" value="Rv3268"/>
</dbReference>
<evidence type="ECO:0000313" key="1">
    <source>
        <dbReference type="EMBL" id="GAA3570620.1"/>
    </source>
</evidence>
<accession>A0ABP6XSA3</accession>
<dbReference type="EMBL" id="BAAAYR010000004">
    <property type="protein sequence ID" value="GAA3570620.1"/>
    <property type="molecule type" value="Genomic_DNA"/>
</dbReference>
<dbReference type="SUPFAM" id="SSF56801">
    <property type="entry name" value="Acetyl-CoA synthetase-like"/>
    <property type="match status" value="1"/>
</dbReference>
<dbReference type="Proteomes" id="UP001500767">
    <property type="component" value="Unassembled WGS sequence"/>
</dbReference>
<reference evidence="2" key="1">
    <citation type="journal article" date="2019" name="Int. J. Syst. Evol. Microbiol.">
        <title>The Global Catalogue of Microorganisms (GCM) 10K type strain sequencing project: providing services to taxonomists for standard genome sequencing and annotation.</title>
        <authorList>
            <consortium name="The Broad Institute Genomics Platform"/>
            <consortium name="The Broad Institute Genome Sequencing Center for Infectious Disease"/>
            <person name="Wu L."/>
            <person name="Ma J."/>
        </authorList>
    </citation>
    <scope>NUCLEOTIDE SEQUENCE [LARGE SCALE GENOMIC DNA]</scope>
    <source>
        <strain evidence="2">JCM 16540</strain>
    </source>
</reference>
<sequence length="245" mass="25987">MPLIAELLARRVRSAGSAPLVTYYDVDEGSRTELSATTFANWVAKTSNLLTDELLLDPGASVELLLAARHPGHWMTLVWATACWQTGAVVTLGRPEEAALVVCGPDHADVDPGDAELVACSLHPLGLGLTPPVPSRVVDYATEVRAQPDVWNVVPVATDALAWLDAERELDQTGLVAGGPAPAQRLLVRPGGPWETLRDAVVTPLRDGGSSVVLVGTTDEQRVREIGLSERVDALVAEPEGLQTS</sequence>
<proteinExistence type="predicted"/>
<comment type="caution">
    <text evidence="1">The sequence shown here is derived from an EMBL/GenBank/DDBJ whole genome shotgun (WGS) entry which is preliminary data.</text>
</comment>